<dbReference type="AlphaFoldDB" id="A0A0F9C4K3"/>
<name>A0A0F9C4K3_9ZZZZ</name>
<reference evidence="1" key="1">
    <citation type="journal article" date="2015" name="Nature">
        <title>Complex archaea that bridge the gap between prokaryotes and eukaryotes.</title>
        <authorList>
            <person name="Spang A."/>
            <person name="Saw J.H."/>
            <person name="Jorgensen S.L."/>
            <person name="Zaremba-Niedzwiedzka K."/>
            <person name="Martijn J."/>
            <person name="Lind A.E."/>
            <person name="van Eijk R."/>
            <person name="Schleper C."/>
            <person name="Guy L."/>
            <person name="Ettema T.J."/>
        </authorList>
    </citation>
    <scope>NUCLEOTIDE SEQUENCE</scope>
</reference>
<proteinExistence type="predicted"/>
<dbReference type="EMBL" id="LAZR01034871">
    <property type="protein sequence ID" value="KKL29080.1"/>
    <property type="molecule type" value="Genomic_DNA"/>
</dbReference>
<accession>A0A0F9C4K3</accession>
<evidence type="ECO:0000313" key="1">
    <source>
        <dbReference type="EMBL" id="KKL29080.1"/>
    </source>
</evidence>
<comment type="caution">
    <text evidence="1">The sequence shown here is derived from an EMBL/GenBank/DDBJ whole genome shotgun (WGS) entry which is preliminary data.</text>
</comment>
<organism evidence="1">
    <name type="scientific">marine sediment metagenome</name>
    <dbReference type="NCBI Taxonomy" id="412755"/>
    <lineage>
        <taxon>unclassified sequences</taxon>
        <taxon>metagenomes</taxon>
        <taxon>ecological metagenomes</taxon>
    </lineage>
</organism>
<gene>
    <name evidence="1" type="ORF">LCGC14_2368780</name>
</gene>
<feature type="non-terminal residue" evidence="1">
    <location>
        <position position="1"/>
    </location>
</feature>
<protein>
    <submittedName>
        <fullName evidence="1">Uncharacterized protein</fullName>
    </submittedName>
</protein>
<sequence length="126" mass="14575">DNIIKGKALIKCDRERGLAVECWELLHKGRLTELAKNHFIEDEAEVYFNTISGNVFLCDDNYGTLMENGGELDLFINLDENEGFLCDLIDNLKDGDLNSDETEQLYNYLTDDQKEELKKYFVEVKL</sequence>